<dbReference type="Gene3D" id="3.40.50.300">
    <property type="entry name" value="P-loop containing nucleotide triphosphate hydrolases"/>
    <property type="match status" value="1"/>
</dbReference>
<comment type="caution">
    <text evidence="3">The sequence shown here is derived from an EMBL/GenBank/DDBJ whole genome shotgun (WGS) entry which is preliminary data.</text>
</comment>
<dbReference type="InterPro" id="IPR027417">
    <property type="entry name" value="P-loop_NTPase"/>
</dbReference>
<feature type="domain" description="Terminase large subunit-like ATPase" evidence="1">
    <location>
        <begin position="58"/>
        <end position="220"/>
    </location>
</feature>
<name>A0A8J3GG40_9HYPH</name>
<dbReference type="InterPro" id="IPR046461">
    <property type="entry name" value="TerL_ATPase"/>
</dbReference>
<organism evidence="3 4">
    <name type="scientific">Limoniibacter endophyticus</name>
    <dbReference type="NCBI Taxonomy" id="1565040"/>
    <lineage>
        <taxon>Bacteria</taxon>
        <taxon>Pseudomonadati</taxon>
        <taxon>Pseudomonadota</taxon>
        <taxon>Alphaproteobacteria</taxon>
        <taxon>Hyphomicrobiales</taxon>
        <taxon>Bartonellaceae</taxon>
        <taxon>Limoniibacter</taxon>
    </lineage>
</organism>
<proteinExistence type="predicted"/>
<keyword evidence="4" id="KW-1185">Reference proteome</keyword>
<evidence type="ECO:0000313" key="4">
    <source>
        <dbReference type="Proteomes" id="UP000641137"/>
    </source>
</evidence>
<dbReference type="EMBL" id="BMZO01000003">
    <property type="protein sequence ID" value="GHC66633.1"/>
    <property type="molecule type" value="Genomic_DNA"/>
</dbReference>
<gene>
    <name evidence="3" type="ORF">GCM10010136_09870</name>
</gene>
<dbReference type="Pfam" id="PF20441">
    <property type="entry name" value="TerL_nuclease"/>
    <property type="match status" value="1"/>
</dbReference>
<dbReference type="AlphaFoldDB" id="A0A8J3GG40"/>
<feature type="domain" description="Terminase large subunit-like endonuclease" evidence="2">
    <location>
        <begin position="240"/>
        <end position="522"/>
    </location>
</feature>
<dbReference type="PANTHER" id="PTHR41287">
    <property type="match status" value="1"/>
</dbReference>
<dbReference type="Pfam" id="PF03354">
    <property type="entry name" value="TerL_ATPase"/>
    <property type="match status" value="1"/>
</dbReference>
<protein>
    <submittedName>
        <fullName evidence="3">Terminase</fullName>
    </submittedName>
</protein>
<dbReference type="InterPro" id="IPR005021">
    <property type="entry name" value="Terminase_largesu-like"/>
</dbReference>
<reference evidence="3" key="1">
    <citation type="journal article" date="2014" name="Int. J. Syst. Evol. Microbiol.">
        <title>Complete genome sequence of Corynebacterium casei LMG S-19264T (=DSM 44701T), isolated from a smear-ripened cheese.</title>
        <authorList>
            <consortium name="US DOE Joint Genome Institute (JGI-PGF)"/>
            <person name="Walter F."/>
            <person name="Albersmeier A."/>
            <person name="Kalinowski J."/>
            <person name="Ruckert C."/>
        </authorList>
    </citation>
    <scope>NUCLEOTIDE SEQUENCE</scope>
    <source>
        <strain evidence="3">KCTC 42097</strain>
    </source>
</reference>
<evidence type="ECO:0000313" key="3">
    <source>
        <dbReference type="EMBL" id="GHC66633.1"/>
    </source>
</evidence>
<sequence length="542" mass="60903">MAKSRNSASISKLPHLAWIFDDSPIPDPHGKGEAAVKFIRALKHPKSNLPGNAFSLDPWQERIVLRTFGDTADDGTRRIEELLLVLGRGNRKTSLMAACLMVFLCGPERRPMSTICSIANSREQAALTFREMAGICRATPRILEAVNIQDSEKRITYRKHRVVYEALSSDAKNAHGRTDVAVFADELWAETKNDLLEAVETGLNKSSNTILMTASTSGIGQLGPFWQRLDHARKVVDGRVQDETFLPILFEAPHDVDFRDEEWLWATNPGLPYGYPDLKKLARYREKCEHSPADRESYKRLHLSVHLDGAANPEWDLAIWDEGHGEIDLEALRGAKAWIGVDLSKRIDLSAVACVIELDDDKFALHVMGFSPEAQLRKRADEDSAPYTRWRDEGWLTACEGDIVDYGTVEGYIRMLADMFEVCEVVFDVAMAREMMESLERDGVPVAAFPQTLMNFAKPVDTFEDMFLNRRLVHDSPLLRWAVGNTVMMRDQNDNRRPNKARAADRIDPAVAAIMAVSRAAQGASGRSSYDDAPDDYEFFSV</sequence>
<evidence type="ECO:0000259" key="1">
    <source>
        <dbReference type="Pfam" id="PF03354"/>
    </source>
</evidence>
<evidence type="ECO:0000259" key="2">
    <source>
        <dbReference type="Pfam" id="PF20441"/>
    </source>
</evidence>
<accession>A0A8J3GG40</accession>
<reference evidence="3" key="2">
    <citation type="submission" date="2020-09" db="EMBL/GenBank/DDBJ databases">
        <authorList>
            <person name="Sun Q."/>
            <person name="Kim S."/>
        </authorList>
    </citation>
    <scope>NUCLEOTIDE SEQUENCE</scope>
    <source>
        <strain evidence="3">KCTC 42097</strain>
    </source>
</reference>
<dbReference type="GO" id="GO:0004519">
    <property type="term" value="F:endonuclease activity"/>
    <property type="evidence" value="ECO:0007669"/>
    <property type="project" value="InterPro"/>
</dbReference>
<dbReference type="PANTHER" id="PTHR41287:SF1">
    <property type="entry name" value="PROTEIN YMFN"/>
    <property type="match status" value="1"/>
</dbReference>
<dbReference type="RefSeq" id="WP_189488504.1">
    <property type="nucleotide sequence ID" value="NZ_BMZO01000003.1"/>
</dbReference>
<dbReference type="InterPro" id="IPR046462">
    <property type="entry name" value="TerL_nuclease"/>
</dbReference>
<dbReference type="Proteomes" id="UP000641137">
    <property type="component" value="Unassembled WGS sequence"/>
</dbReference>